<keyword evidence="8" id="KW-0547">Nucleotide-binding</keyword>
<dbReference type="Gene3D" id="3.90.870.10">
    <property type="entry name" value="DHBP synthase"/>
    <property type="match status" value="1"/>
</dbReference>
<dbReference type="KEGG" id="psai:C3B54_111434"/>
<keyword evidence="7" id="KW-0548">Nucleotidyltransferase</keyword>
<dbReference type="GO" id="GO:0003725">
    <property type="term" value="F:double-stranded RNA binding"/>
    <property type="evidence" value="ECO:0007669"/>
    <property type="project" value="InterPro"/>
</dbReference>
<evidence type="ECO:0000313" key="14">
    <source>
        <dbReference type="Proteomes" id="UP000243077"/>
    </source>
</evidence>
<keyword evidence="14" id="KW-1185">Reference proteome</keyword>
<protein>
    <recommendedName>
        <fullName evidence="10">L-threonylcarbamoyladenylate synthase</fullName>
        <ecNumber evidence="3">2.7.7.87</ecNumber>
    </recommendedName>
    <alternativeName>
        <fullName evidence="10">L-threonylcarbamoyladenylate synthase</fullName>
    </alternativeName>
</protein>
<dbReference type="InterPro" id="IPR050156">
    <property type="entry name" value="TC-AMP_synthase_SUA5"/>
</dbReference>
<dbReference type="EMBL" id="CP026923">
    <property type="protein sequence ID" value="AVG24377.1"/>
    <property type="molecule type" value="Genomic_DNA"/>
</dbReference>
<dbReference type="SUPFAM" id="SSF55821">
    <property type="entry name" value="YrdC/RibB"/>
    <property type="match status" value="1"/>
</dbReference>
<keyword evidence="6" id="KW-0819">tRNA processing</keyword>
<dbReference type="GO" id="GO:0006450">
    <property type="term" value="P:regulation of translational fidelity"/>
    <property type="evidence" value="ECO:0007669"/>
    <property type="project" value="TreeGrafter"/>
</dbReference>
<comment type="catalytic activity">
    <reaction evidence="11">
        <text>L-threonine + hydrogencarbonate + ATP = L-threonylcarbamoyladenylate + diphosphate + H2O</text>
        <dbReference type="Rhea" id="RHEA:36407"/>
        <dbReference type="ChEBI" id="CHEBI:15377"/>
        <dbReference type="ChEBI" id="CHEBI:17544"/>
        <dbReference type="ChEBI" id="CHEBI:30616"/>
        <dbReference type="ChEBI" id="CHEBI:33019"/>
        <dbReference type="ChEBI" id="CHEBI:57926"/>
        <dbReference type="ChEBI" id="CHEBI:73682"/>
        <dbReference type="EC" id="2.7.7.87"/>
    </reaction>
</comment>
<evidence type="ECO:0000256" key="10">
    <source>
        <dbReference type="ARBA" id="ARBA00029774"/>
    </source>
</evidence>
<comment type="similarity">
    <text evidence="2">Belongs to the SUA5 family.</text>
</comment>
<dbReference type="Pfam" id="PF01300">
    <property type="entry name" value="Sua5_yciO_yrdC"/>
    <property type="match status" value="1"/>
</dbReference>
<organism evidence="13 14">
    <name type="scientific">Pontimonas salivibrio</name>
    <dbReference type="NCBI Taxonomy" id="1159327"/>
    <lineage>
        <taxon>Bacteria</taxon>
        <taxon>Bacillati</taxon>
        <taxon>Actinomycetota</taxon>
        <taxon>Actinomycetes</taxon>
        <taxon>Micrococcales</taxon>
        <taxon>Microbacteriaceae</taxon>
        <taxon>Pontimonas</taxon>
    </lineage>
</organism>
<evidence type="ECO:0000256" key="3">
    <source>
        <dbReference type="ARBA" id="ARBA00012584"/>
    </source>
</evidence>
<dbReference type="OrthoDB" id="9814580at2"/>
<sequence length="263" mass="27582">MTTPDPTASAPASGRQVFSLGDPDSLRAGLRAARIALGKKQLVVIPTDTHYAIAADAFSPAGVAALARFKGWSEQPAPQVLLPNAEALHALGAEVPEAITRLTEQFWPGPLTVVVQAGSSVRWNLGDAVDRVGLSLIAHEVTRELLLDTGPLMISAAHPVGDVPKNIEALADSDYADLAVVLTDPQLSWDFSTPGSTVVEVVNIADTVRGAEAASGAEVARDAAEQDLAAREGDRTVMLRVLREGVISGDQLRDVAGDDVVWC</sequence>
<dbReference type="PANTHER" id="PTHR17490">
    <property type="entry name" value="SUA5"/>
    <property type="match status" value="1"/>
</dbReference>
<evidence type="ECO:0000256" key="4">
    <source>
        <dbReference type="ARBA" id="ARBA00022490"/>
    </source>
</evidence>
<evidence type="ECO:0000256" key="9">
    <source>
        <dbReference type="ARBA" id="ARBA00022840"/>
    </source>
</evidence>
<evidence type="ECO:0000259" key="12">
    <source>
        <dbReference type="PROSITE" id="PS51163"/>
    </source>
</evidence>
<dbReference type="GO" id="GO:0005737">
    <property type="term" value="C:cytoplasm"/>
    <property type="evidence" value="ECO:0007669"/>
    <property type="project" value="UniProtKB-SubCell"/>
</dbReference>
<dbReference type="GO" id="GO:0061710">
    <property type="term" value="F:L-threonylcarbamoyladenylate synthase"/>
    <property type="evidence" value="ECO:0007669"/>
    <property type="project" value="UniProtKB-EC"/>
</dbReference>
<dbReference type="AlphaFoldDB" id="A0A2L2BRX1"/>
<evidence type="ECO:0000256" key="2">
    <source>
        <dbReference type="ARBA" id="ARBA00007663"/>
    </source>
</evidence>
<dbReference type="RefSeq" id="WP_104913861.1">
    <property type="nucleotide sequence ID" value="NZ_CP026923.1"/>
</dbReference>
<evidence type="ECO:0000256" key="11">
    <source>
        <dbReference type="ARBA" id="ARBA00048366"/>
    </source>
</evidence>
<dbReference type="GO" id="GO:0008033">
    <property type="term" value="P:tRNA processing"/>
    <property type="evidence" value="ECO:0007669"/>
    <property type="project" value="UniProtKB-KW"/>
</dbReference>
<dbReference type="InterPro" id="IPR017945">
    <property type="entry name" value="DHBP_synth_RibB-like_a/b_dom"/>
</dbReference>
<name>A0A2L2BRX1_9MICO</name>
<proteinExistence type="inferred from homology"/>
<dbReference type="InterPro" id="IPR006070">
    <property type="entry name" value="Sua5-like_dom"/>
</dbReference>
<evidence type="ECO:0000256" key="8">
    <source>
        <dbReference type="ARBA" id="ARBA00022741"/>
    </source>
</evidence>
<dbReference type="GO" id="GO:0005524">
    <property type="term" value="F:ATP binding"/>
    <property type="evidence" value="ECO:0007669"/>
    <property type="project" value="UniProtKB-KW"/>
</dbReference>
<accession>A0A2L2BRX1</accession>
<evidence type="ECO:0000256" key="5">
    <source>
        <dbReference type="ARBA" id="ARBA00022679"/>
    </source>
</evidence>
<feature type="domain" description="YrdC-like" evidence="12">
    <location>
        <begin position="27"/>
        <end position="213"/>
    </location>
</feature>
<comment type="subcellular location">
    <subcellularLocation>
        <location evidence="1">Cytoplasm</location>
    </subcellularLocation>
</comment>
<keyword evidence="5" id="KW-0808">Transferase</keyword>
<dbReference type="PROSITE" id="PS51163">
    <property type="entry name" value="YRDC"/>
    <property type="match status" value="1"/>
</dbReference>
<gene>
    <name evidence="13" type="ORF">C3B54_111434</name>
</gene>
<dbReference type="EC" id="2.7.7.87" evidence="3"/>
<evidence type="ECO:0000256" key="6">
    <source>
        <dbReference type="ARBA" id="ARBA00022694"/>
    </source>
</evidence>
<evidence type="ECO:0000256" key="1">
    <source>
        <dbReference type="ARBA" id="ARBA00004496"/>
    </source>
</evidence>
<dbReference type="GO" id="GO:0000049">
    <property type="term" value="F:tRNA binding"/>
    <property type="evidence" value="ECO:0007669"/>
    <property type="project" value="TreeGrafter"/>
</dbReference>
<evidence type="ECO:0000256" key="7">
    <source>
        <dbReference type="ARBA" id="ARBA00022695"/>
    </source>
</evidence>
<dbReference type="PANTHER" id="PTHR17490:SF16">
    <property type="entry name" value="THREONYLCARBAMOYL-AMP SYNTHASE"/>
    <property type="match status" value="1"/>
</dbReference>
<dbReference type="Proteomes" id="UP000243077">
    <property type="component" value="Chromosome"/>
</dbReference>
<keyword evidence="4" id="KW-0963">Cytoplasm</keyword>
<keyword evidence="9" id="KW-0067">ATP-binding</keyword>
<evidence type="ECO:0000313" key="13">
    <source>
        <dbReference type="EMBL" id="AVG24377.1"/>
    </source>
</evidence>
<reference evidence="13 14" key="1">
    <citation type="submission" date="2018-02" db="EMBL/GenBank/DDBJ databases">
        <title>Complete genome of the streamlined marine actinobacterium Pontimonas salivibrio CL-TW6 adapted to coastal planktonic lifestype.</title>
        <authorList>
            <person name="Cho B.C."/>
            <person name="Hardies S.C."/>
            <person name="Jang G.I."/>
            <person name="Hwang C.Y."/>
        </authorList>
    </citation>
    <scope>NUCLEOTIDE SEQUENCE [LARGE SCALE GENOMIC DNA]</scope>
    <source>
        <strain evidence="13 14">CL-TW6</strain>
    </source>
</reference>